<sequence>MTIYYCSSEHGDDNAGGTSPNEAWRTLTKLRSLTLNPGDGIALERGSQFERDYLHLTGAHGTPKRPITIGAYGNEALPRPAIHCDGEGVWFEDYHAPIGGCPHRSKGEVSTALLLFDCSYIEVRDVEISNRRLDDSDGHAYNDLDVMDRTGVTVIAQEYGTCRHIVLEHLYVHDVHGNVYDKHMANGGIYVIAHFPNDPARAKRRIARFDDVRILNNTVRDVNRWGIGVGYTAYLNYIDNGGKDADGTWNNTFDYGDGRISNETIATYGATNVLIEGNTVERAGGDAITVMYCDRPIIRHNVSREAAAQICDDIYTATLNDKVAAAIWPWRCKNALFEYNMAFDTLNADQGNGDGQAWDADYGDGTIYRHNYSHNNSGGAVMFCNEKAVNSEFYNNVSDRDRMGAIDIPRNPDAFIHDNVFIIATDAEPLRTARADGTARIEHNMFISAETRPGHAQWHPRGSHIEYRGNTYLGFANLPEDDNNNISNIPDNTQLISFIDPTALS</sequence>
<keyword evidence="2" id="KW-1185">Reference proteome</keyword>
<reference evidence="1 2" key="1">
    <citation type="submission" date="2019-09" db="EMBL/GenBank/DDBJ databases">
        <title>Bifidobacterium canis sp. nov., isolated from the digestive tract of German Shepherd dog puppy.</title>
        <authorList>
            <person name="Bunesova V."/>
        </authorList>
    </citation>
    <scope>NUCLEOTIDE SEQUENCE [LARGE SCALE GENOMIC DNA]</scope>
    <source>
        <strain evidence="1 2">GSD1FS</strain>
    </source>
</reference>
<dbReference type="Gene3D" id="2.160.20.10">
    <property type="entry name" value="Single-stranded right-handed beta-helix, Pectin lyase-like"/>
    <property type="match status" value="1"/>
</dbReference>
<protein>
    <submittedName>
        <fullName evidence="1">Polyhydroxyalkanoate depolymerase</fullName>
    </submittedName>
</protein>
<dbReference type="InterPro" id="IPR006626">
    <property type="entry name" value="PbH1"/>
</dbReference>
<dbReference type="Proteomes" id="UP000487882">
    <property type="component" value="Unassembled WGS sequence"/>
</dbReference>
<evidence type="ECO:0000313" key="1">
    <source>
        <dbReference type="EMBL" id="MUH60270.1"/>
    </source>
</evidence>
<dbReference type="RefSeq" id="WP_155589114.1">
    <property type="nucleotide sequence ID" value="NZ_WNLP01000009.1"/>
</dbReference>
<accession>A0A7K1J737</accession>
<dbReference type="SUPFAM" id="SSF51126">
    <property type="entry name" value="Pectin lyase-like"/>
    <property type="match status" value="1"/>
</dbReference>
<dbReference type="SMART" id="SM00710">
    <property type="entry name" value="PbH1"/>
    <property type="match status" value="5"/>
</dbReference>
<name>A0A7K1J737_9BIFI</name>
<dbReference type="InterPro" id="IPR012334">
    <property type="entry name" value="Pectin_lyas_fold"/>
</dbReference>
<dbReference type="AlphaFoldDB" id="A0A7K1J737"/>
<dbReference type="EMBL" id="WNLP01000009">
    <property type="protein sequence ID" value="MUH60270.1"/>
    <property type="molecule type" value="Genomic_DNA"/>
</dbReference>
<evidence type="ECO:0000313" key="2">
    <source>
        <dbReference type="Proteomes" id="UP000487882"/>
    </source>
</evidence>
<proteinExistence type="predicted"/>
<gene>
    <name evidence="1" type="ORF">GSD1FS_1635</name>
</gene>
<dbReference type="InterPro" id="IPR011050">
    <property type="entry name" value="Pectin_lyase_fold/virulence"/>
</dbReference>
<organism evidence="1 2">
    <name type="scientific">Bifidobacterium canis</name>
    <dbReference type="NCBI Taxonomy" id="2610880"/>
    <lineage>
        <taxon>Bacteria</taxon>
        <taxon>Bacillati</taxon>
        <taxon>Actinomycetota</taxon>
        <taxon>Actinomycetes</taxon>
        <taxon>Bifidobacteriales</taxon>
        <taxon>Bifidobacteriaceae</taxon>
        <taxon>Bifidobacterium</taxon>
    </lineage>
</organism>
<comment type="caution">
    <text evidence="1">The sequence shown here is derived from an EMBL/GenBank/DDBJ whole genome shotgun (WGS) entry which is preliminary data.</text>
</comment>